<dbReference type="SMART" id="SM00636">
    <property type="entry name" value="Glyco_18"/>
    <property type="match status" value="1"/>
</dbReference>
<evidence type="ECO:0000259" key="5">
    <source>
        <dbReference type="PROSITE" id="PS51677"/>
    </source>
</evidence>
<dbReference type="GO" id="GO:0016810">
    <property type="term" value="F:hydrolase activity, acting on carbon-nitrogen (but not peptide) bonds"/>
    <property type="evidence" value="ECO:0007669"/>
    <property type="project" value="InterPro"/>
</dbReference>
<name>A0AAW4NQY0_9BACT</name>
<dbReference type="InterPro" id="IPR002509">
    <property type="entry name" value="NODB_dom"/>
</dbReference>
<keyword evidence="4" id="KW-0812">Transmembrane</keyword>
<comment type="similarity">
    <text evidence="1">Belongs to the glycosyltransferase 2 family.</text>
</comment>
<evidence type="ECO:0000256" key="2">
    <source>
        <dbReference type="ARBA" id="ARBA00022676"/>
    </source>
</evidence>
<feature type="transmembrane region" description="Helical" evidence="4">
    <location>
        <begin position="1060"/>
        <end position="1080"/>
    </location>
</feature>
<keyword evidence="4" id="KW-1133">Transmembrane helix</keyword>
<feature type="transmembrane region" description="Helical" evidence="4">
    <location>
        <begin position="1086"/>
        <end position="1107"/>
    </location>
</feature>
<feature type="domain" description="GH18" evidence="6">
    <location>
        <begin position="120"/>
        <end position="427"/>
    </location>
</feature>
<feature type="transmembrane region" description="Helical" evidence="4">
    <location>
        <begin position="733"/>
        <end position="756"/>
    </location>
</feature>
<dbReference type="PANTHER" id="PTHR43630">
    <property type="entry name" value="POLY-BETA-1,6-N-ACETYL-D-GLUCOSAMINE SYNTHASE"/>
    <property type="match status" value="1"/>
</dbReference>
<keyword evidence="4" id="KW-0472">Membrane</keyword>
<evidence type="ECO:0000256" key="4">
    <source>
        <dbReference type="SAM" id="Phobius"/>
    </source>
</evidence>
<evidence type="ECO:0000256" key="3">
    <source>
        <dbReference type="ARBA" id="ARBA00022679"/>
    </source>
</evidence>
<dbReference type="Pfam" id="PF00704">
    <property type="entry name" value="Glyco_hydro_18"/>
    <property type="match status" value="1"/>
</dbReference>
<dbReference type="EMBL" id="JAHXRF010000016">
    <property type="protein sequence ID" value="MBW4866422.1"/>
    <property type="molecule type" value="Genomic_DNA"/>
</dbReference>
<accession>A0AAW4NQY0</accession>
<gene>
    <name evidence="7" type="ORF">KZY68_10510</name>
</gene>
<reference evidence="7" key="1">
    <citation type="submission" date="2021-07" db="EMBL/GenBank/DDBJ databases">
        <title>Genomic diversity and antimicrobial resistance of Prevotella spp. isolated from chronic lung disease airways.</title>
        <authorList>
            <person name="Webb K.A."/>
            <person name="Olagoke O.S."/>
            <person name="Baird T."/>
            <person name="Neill J."/>
            <person name="Pham A."/>
            <person name="Wells T.J."/>
            <person name="Ramsay K.A."/>
            <person name="Bell S.C."/>
            <person name="Sarovich D.S."/>
            <person name="Price E.P."/>
        </authorList>
    </citation>
    <scope>NUCLEOTIDE SEQUENCE</scope>
    <source>
        <strain evidence="7">SCHI0047.S.3</strain>
    </source>
</reference>
<dbReference type="PROSITE" id="PS51910">
    <property type="entry name" value="GH18_2"/>
    <property type="match status" value="1"/>
</dbReference>
<dbReference type="AlphaFoldDB" id="A0AAW4NQY0"/>
<dbReference type="PROSITE" id="PS51677">
    <property type="entry name" value="NODB"/>
    <property type="match status" value="1"/>
</dbReference>
<dbReference type="CDD" id="cd06423">
    <property type="entry name" value="CESA_like"/>
    <property type="match status" value="1"/>
</dbReference>
<protein>
    <submittedName>
        <fullName evidence="7">Glycosyltransferase</fullName>
        <ecNumber evidence="7">2.4.-.-</ecNumber>
    </submittedName>
</protein>
<dbReference type="InterPro" id="IPR001173">
    <property type="entry name" value="Glyco_trans_2-like"/>
</dbReference>
<dbReference type="Proteomes" id="UP001196873">
    <property type="component" value="Unassembled WGS sequence"/>
</dbReference>
<dbReference type="Pfam" id="PF00535">
    <property type="entry name" value="Glycos_transf_2"/>
    <property type="match status" value="1"/>
</dbReference>
<evidence type="ECO:0000256" key="1">
    <source>
        <dbReference type="ARBA" id="ARBA00006739"/>
    </source>
</evidence>
<feature type="transmembrane region" description="Helical" evidence="4">
    <location>
        <begin position="21"/>
        <end position="41"/>
    </location>
</feature>
<sequence length="1136" mass="130335">MNKQVFQTSSRKRWNRFRWSFRFILTILILLVGVFVTMFALEGSPNVPFKHDYRNVVSADNVFLKDNKTARTYKTFRDIFAEKKMHNNYATATINKHRFIGKGDALTAKYIAEWNNPRLGVRAAWYVNWDNRSYRSLKKNLKHLNMIIPEWFFINMKTDRVESRINVKALQLMRKAGVPIMPMLTNNVKGSFRPEAIGRIMRNPMKRKQLINDVITLCKRYHFSGVNIDFEELNINDNQLLTDLVKELSTACHAHNLYLTEDIEPFNEDYDVVALAKYCDYLFLMAYDEHNSTSTPGPVSSQQWIEKATDWAAHSIPNNKIVLAMAAYGYDWSGKDDCESISFNQLMATALDAGAKVHFDDNTYNIDMAYQDENTGLLHRIYSTDAATMFNTMRFGAEYHLAGYSVWRLGTEDNRLWNFYGKDMSWESVSSFKLQKMMQLPGTEDVNYVGDGEVLSVASEPHPGKISIALDKDEQLIAEEHYVKIPSTYTVDKLGKAGKKELVITFDDGPDSRWTLTVLRILKQYHVPAAFFMVGLQIEKNLPVVKQVFDDGHTIGNHTFTHHNVAENSERRTYAELKLTRMLIESITGQSTVLFRAPYNADSDPTEREEIEPMILASRRNYIFVGESIDPNDWEVGVTADQIYKRVIDGVHRGDGHIILLHDAGGSTRQPTLTALPRILNTLQREGYHFISLEKYLGMSRSQLMPVIPKDKAYYAMQANLSLAELIYHASDFLTALFLVFLVLGFARLLFMYILMIREKRREKQRAYPQLDKTNAAKVSIIVPAYNEEVNVVRTLENLKMQDYPNFDIVFVDDGSKDNTLKRVKEAFTDDPNIVILTKQNAGKASALNYGIAHTTAEYVVCIDADTQLRTNAVTLLMRHYLTDTEGKIGAVAGNVKVGNQRNMLTRWQAIEYTTSQNFDRMAYASINAITVVPGAIGAFRKKAIEDAGGFNTDTLAEDCDLTMGILEKDYVIENENAAIAMTEAPESLRQFVKQRTRWTFGVMQTFWKHRAALFSKKHKGFGLWAMPNMLIFQYIIPTFSPLADLMMLFGLFMGNGWQIFIYYLLFLLVDGSVSIMAYIVEKEPLWVLLWIIPQRFFYRWVMYYVIFKSYMKAIKGELQSWGVLKRTGNVTIANK</sequence>
<feature type="transmembrane region" description="Helical" evidence="4">
    <location>
        <begin position="1032"/>
        <end position="1053"/>
    </location>
</feature>
<dbReference type="GO" id="GO:0008061">
    <property type="term" value="F:chitin binding"/>
    <property type="evidence" value="ECO:0007669"/>
    <property type="project" value="InterPro"/>
</dbReference>
<dbReference type="Pfam" id="PF01522">
    <property type="entry name" value="Polysacc_deac_1"/>
    <property type="match status" value="1"/>
</dbReference>
<organism evidence="7 8">
    <name type="scientific">Segatella salivae</name>
    <dbReference type="NCBI Taxonomy" id="228604"/>
    <lineage>
        <taxon>Bacteria</taxon>
        <taxon>Pseudomonadati</taxon>
        <taxon>Bacteroidota</taxon>
        <taxon>Bacteroidia</taxon>
        <taxon>Bacteroidales</taxon>
        <taxon>Prevotellaceae</taxon>
        <taxon>Segatella</taxon>
    </lineage>
</organism>
<dbReference type="EC" id="2.4.-.-" evidence="7"/>
<dbReference type="PANTHER" id="PTHR43630:SF1">
    <property type="entry name" value="POLY-BETA-1,6-N-ACETYL-D-GLUCOSAMINE SYNTHASE"/>
    <property type="match status" value="1"/>
</dbReference>
<feature type="domain" description="NodB homology" evidence="5">
    <location>
        <begin position="500"/>
        <end position="691"/>
    </location>
</feature>
<comment type="caution">
    <text evidence="7">The sequence shown here is derived from an EMBL/GenBank/DDBJ whole genome shotgun (WGS) entry which is preliminary data.</text>
</comment>
<evidence type="ECO:0000313" key="7">
    <source>
        <dbReference type="EMBL" id="MBW4866422.1"/>
    </source>
</evidence>
<dbReference type="InterPro" id="IPR011583">
    <property type="entry name" value="Chitinase_II/V-like_cat"/>
</dbReference>
<dbReference type="GO" id="GO:0016757">
    <property type="term" value="F:glycosyltransferase activity"/>
    <property type="evidence" value="ECO:0007669"/>
    <property type="project" value="UniProtKB-KW"/>
</dbReference>
<proteinExistence type="inferred from homology"/>
<evidence type="ECO:0000313" key="8">
    <source>
        <dbReference type="Proteomes" id="UP001196873"/>
    </source>
</evidence>
<keyword evidence="3 7" id="KW-0808">Transferase</keyword>
<dbReference type="InterPro" id="IPR001223">
    <property type="entry name" value="Glyco_hydro18_cat"/>
</dbReference>
<keyword evidence="2 7" id="KW-0328">Glycosyltransferase</keyword>
<dbReference type="RefSeq" id="WP_219427987.1">
    <property type="nucleotide sequence ID" value="NZ_JAHXRD010000014.1"/>
</dbReference>
<dbReference type="GO" id="GO:0005975">
    <property type="term" value="P:carbohydrate metabolic process"/>
    <property type="evidence" value="ECO:0007669"/>
    <property type="project" value="InterPro"/>
</dbReference>
<evidence type="ECO:0000259" key="6">
    <source>
        <dbReference type="PROSITE" id="PS51910"/>
    </source>
</evidence>
<feature type="transmembrane region" description="Helical" evidence="4">
    <location>
        <begin position="922"/>
        <end position="940"/>
    </location>
</feature>
<dbReference type="CDD" id="cd10962">
    <property type="entry name" value="CE4_GT2-like"/>
    <property type="match status" value="1"/>
</dbReference>